<dbReference type="PROSITE" id="PS00063">
    <property type="entry name" value="ALDOKETO_REDUCTASE_3"/>
    <property type="match status" value="1"/>
</dbReference>
<dbReference type="AlphaFoldDB" id="A0AA38HTX9"/>
<gene>
    <name evidence="8" type="ORF">Zmor_026353</name>
</gene>
<evidence type="ECO:0000256" key="2">
    <source>
        <dbReference type="ARBA" id="ARBA00022857"/>
    </source>
</evidence>
<evidence type="ECO:0000256" key="3">
    <source>
        <dbReference type="ARBA" id="ARBA00023002"/>
    </source>
</evidence>
<sequence length="329" mass="37019">MASKISLTLPSGQKMPALGIGTFETKNDEEVEAAINVALELGYRHIDTAFVYQNERPIGKVINQWISSGKLKRQDLFITTKLPLIGVHPDRVEMFMKKSLENLQLDYVDLYLIHFPVGYKYQEGGSHMFSVENGVALTEPKTDHAAIWKKMEEQVDAGRAKSIGLSNYNISQITTVLKSARIRPANLQVEIHVYLQQRNLLEFCKKNGITVVAYSPLANPGFNKFLEKMGSKTRQLPDILSDPVIAKIAQKHKKTVAQVALRFLLQIGVAAIPKSVTPKRIEENISIFDFNLDEKDMKALYDLEVGEPARIADFKVIPGVEKHPDYPMK</sequence>
<protein>
    <recommendedName>
        <fullName evidence="7">NADP-dependent oxidoreductase domain-containing protein</fullName>
    </recommendedName>
</protein>
<dbReference type="FunFam" id="3.20.20.100:FF:000006">
    <property type="entry name" value="Aldo-keto reductase family 1 member A1"/>
    <property type="match status" value="1"/>
</dbReference>
<feature type="domain" description="NADP-dependent oxidoreductase" evidence="7">
    <location>
        <begin position="18"/>
        <end position="300"/>
    </location>
</feature>
<dbReference type="Proteomes" id="UP001168821">
    <property type="component" value="Unassembled WGS sequence"/>
</dbReference>
<dbReference type="Gene3D" id="3.20.20.100">
    <property type="entry name" value="NADP-dependent oxidoreductase domain"/>
    <property type="match status" value="1"/>
</dbReference>
<feature type="site" description="Lowers pKa of active site Tyr" evidence="6">
    <location>
        <position position="81"/>
    </location>
</feature>
<evidence type="ECO:0000256" key="5">
    <source>
        <dbReference type="PIRSR" id="PIRSR000097-2"/>
    </source>
</evidence>
<dbReference type="Pfam" id="PF00248">
    <property type="entry name" value="Aldo_ket_red"/>
    <property type="match status" value="1"/>
</dbReference>
<dbReference type="InterPro" id="IPR018170">
    <property type="entry name" value="Aldo/ket_reductase_CS"/>
</dbReference>
<dbReference type="PROSITE" id="PS00798">
    <property type="entry name" value="ALDOKETO_REDUCTASE_1"/>
    <property type="match status" value="1"/>
</dbReference>
<keyword evidence="3" id="KW-0560">Oxidoreductase</keyword>
<evidence type="ECO:0000313" key="9">
    <source>
        <dbReference type="Proteomes" id="UP001168821"/>
    </source>
</evidence>
<dbReference type="InterPro" id="IPR023210">
    <property type="entry name" value="NADP_OxRdtase_dom"/>
</dbReference>
<comment type="similarity">
    <text evidence="1">Belongs to the aldo/keto reductase family.</text>
</comment>
<evidence type="ECO:0000313" key="8">
    <source>
        <dbReference type="EMBL" id="KAJ3643654.1"/>
    </source>
</evidence>
<evidence type="ECO:0000256" key="6">
    <source>
        <dbReference type="PIRSR" id="PIRSR000097-3"/>
    </source>
</evidence>
<dbReference type="GO" id="GO:0016491">
    <property type="term" value="F:oxidoreductase activity"/>
    <property type="evidence" value="ECO:0007669"/>
    <property type="project" value="UniProtKB-KW"/>
</dbReference>
<dbReference type="InterPro" id="IPR036812">
    <property type="entry name" value="NAD(P)_OxRdtase_dom_sf"/>
</dbReference>
<dbReference type="PROSITE" id="PS00062">
    <property type="entry name" value="ALDOKETO_REDUCTASE_2"/>
    <property type="match status" value="1"/>
</dbReference>
<proteinExistence type="inferred from homology"/>
<feature type="binding site" evidence="5">
    <location>
        <position position="114"/>
    </location>
    <ligand>
        <name>substrate</name>
    </ligand>
</feature>
<dbReference type="PANTHER" id="PTHR11732">
    <property type="entry name" value="ALDO/KETO REDUCTASE"/>
    <property type="match status" value="1"/>
</dbReference>
<evidence type="ECO:0000259" key="7">
    <source>
        <dbReference type="Pfam" id="PF00248"/>
    </source>
</evidence>
<dbReference type="PRINTS" id="PR00069">
    <property type="entry name" value="ALDKETRDTASE"/>
</dbReference>
<keyword evidence="2" id="KW-0521">NADP</keyword>
<organism evidence="8 9">
    <name type="scientific">Zophobas morio</name>
    <dbReference type="NCBI Taxonomy" id="2755281"/>
    <lineage>
        <taxon>Eukaryota</taxon>
        <taxon>Metazoa</taxon>
        <taxon>Ecdysozoa</taxon>
        <taxon>Arthropoda</taxon>
        <taxon>Hexapoda</taxon>
        <taxon>Insecta</taxon>
        <taxon>Pterygota</taxon>
        <taxon>Neoptera</taxon>
        <taxon>Endopterygota</taxon>
        <taxon>Coleoptera</taxon>
        <taxon>Polyphaga</taxon>
        <taxon>Cucujiformia</taxon>
        <taxon>Tenebrionidae</taxon>
        <taxon>Zophobas</taxon>
    </lineage>
</organism>
<feature type="active site" description="Proton donor" evidence="4">
    <location>
        <position position="52"/>
    </location>
</feature>
<dbReference type="PIRSF" id="PIRSF000097">
    <property type="entry name" value="AKR"/>
    <property type="match status" value="1"/>
</dbReference>
<reference evidence="8" key="1">
    <citation type="journal article" date="2023" name="G3 (Bethesda)">
        <title>Whole genome assemblies of Zophobas morio and Tenebrio molitor.</title>
        <authorList>
            <person name="Kaur S."/>
            <person name="Stinson S.A."/>
            <person name="diCenzo G.C."/>
        </authorList>
    </citation>
    <scope>NUCLEOTIDE SEQUENCE</scope>
    <source>
        <strain evidence="8">QUZm001</strain>
    </source>
</reference>
<dbReference type="EMBL" id="JALNTZ010000008">
    <property type="protein sequence ID" value="KAJ3643654.1"/>
    <property type="molecule type" value="Genomic_DNA"/>
</dbReference>
<dbReference type="SUPFAM" id="SSF51430">
    <property type="entry name" value="NAD(P)-linked oxidoreductase"/>
    <property type="match status" value="1"/>
</dbReference>
<comment type="caution">
    <text evidence="8">The sequence shown here is derived from an EMBL/GenBank/DDBJ whole genome shotgun (WGS) entry which is preliminary data.</text>
</comment>
<dbReference type="InterPro" id="IPR020471">
    <property type="entry name" value="AKR"/>
</dbReference>
<keyword evidence="9" id="KW-1185">Reference proteome</keyword>
<accession>A0AA38HTX9</accession>
<name>A0AA38HTX9_9CUCU</name>
<evidence type="ECO:0000256" key="1">
    <source>
        <dbReference type="ARBA" id="ARBA00007905"/>
    </source>
</evidence>
<evidence type="ECO:0000256" key="4">
    <source>
        <dbReference type="PIRSR" id="PIRSR000097-1"/>
    </source>
</evidence>